<proteinExistence type="predicted"/>
<dbReference type="Proteomes" id="UP001165960">
    <property type="component" value="Unassembled WGS sequence"/>
</dbReference>
<protein>
    <submittedName>
        <fullName evidence="1">Uncharacterized protein</fullName>
    </submittedName>
</protein>
<dbReference type="EMBL" id="QTSX02000373">
    <property type="protein sequence ID" value="KAJ9087064.1"/>
    <property type="molecule type" value="Genomic_DNA"/>
</dbReference>
<keyword evidence="2" id="KW-1185">Reference proteome</keyword>
<gene>
    <name evidence="1" type="ORF">DSO57_1036912</name>
</gene>
<comment type="caution">
    <text evidence="1">The sequence shown here is derived from an EMBL/GenBank/DDBJ whole genome shotgun (WGS) entry which is preliminary data.</text>
</comment>
<organism evidence="1 2">
    <name type="scientific">Entomophthora muscae</name>
    <dbReference type="NCBI Taxonomy" id="34485"/>
    <lineage>
        <taxon>Eukaryota</taxon>
        <taxon>Fungi</taxon>
        <taxon>Fungi incertae sedis</taxon>
        <taxon>Zoopagomycota</taxon>
        <taxon>Entomophthoromycotina</taxon>
        <taxon>Entomophthoromycetes</taxon>
        <taxon>Entomophthorales</taxon>
        <taxon>Entomophthoraceae</taxon>
        <taxon>Entomophthora</taxon>
    </lineage>
</organism>
<name>A0ACC2UJJ0_9FUNG</name>
<accession>A0ACC2UJJ0</accession>
<reference evidence="1" key="1">
    <citation type="submission" date="2022-04" db="EMBL/GenBank/DDBJ databases">
        <title>Genome of the entomopathogenic fungus Entomophthora muscae.</title>
        <authorList>
            <person name="Elya C."/>
            <person name="Lovett B.R."/>
            <person name="Lee E."/>
            <person name="Macias A.M."/>
            <person name="Hajek A.E."/>
            <person name="De Bivort B.L."/>
            <person name="Kasson M.T."/>
            <person name="De Fine Licht H.H."/>
            <person name="Stajich J.E."/>
        </authorList>
    </citation>
    <scope>NUCLEOTIDE SEQUENCE</scope>
    <source>
        <strain evidence="1">Berkeley</strain>
    </source>
</reference>
<evidence type="ECO:0000313" key="1">
    <source>
        <dbReference type="EMBL" id="KAJ9087064.1"/>
    </source>
</evidence>
<sequence>MGKWFGNFPKLEFGLSPEYIAQTRQYVSRSYGGAIIFAGIGMALGMFLHDQKPQPESAKKQKVSEVPNPKA</sequence>
<evidence type="ECO:0000313" key="2">
    <source>
        <dbReference type="Proteomes" id="UP001165960"/>
    </source>
</evidence>